<dbReference type="Proteomes" id="UP001238179">
    <property type="component" value="Chromosome"/>
</dbReference>
<evidence type="ECO:0000313" key="4">
    <source>
        <dbReference type="Proteomes" id="UP001238179"/>
    </source>
</evidence>
<organism evidence="3 4">
    <name type="scientific">Mesoterricola silvestris</name>
    <dbReference type="NCBI Taxonomy" id="2927979"/>
    <lineage>
        <taxon>Bacteria</taxon>
        <taxon>Pseudomonadati</taxon>
        <taxon>Acidobacteriota</taxon>
        <taxon>Holophagae</taxon>
        <taxon>Holophagales</taxon>
        <taxon>Holophagaceae</taxon>
        <taxon>Mesoterricola</taxon>
    </lineage>
</organism>
<dbReference type="RefSeq" id="WP_316412735.1">
    <property type="nucleotide sequence ID" value="NZ_AP027080.1"/>
</dbReference>
<sequence>MVRRLLHLVALIALVLAGPAQGLLMAGAQPAACCCCGGEAGEPSPCGMPKAPCGSPRTPCAPQCPGPGTSRTVQAPVALVARVRAAQVRAAAPRKEPAPWPATLLRAQGPAPFLASAPAHAPPLPLRRDSQATLSQFRI</sequence>
<accession>A0AA48GMI9</accession>
<protein>
    <submittedName>
        <fullName evidence="3">Uncharacterized protein</fullName>
    </submittedName>
</protein>
<proteinExistence type="predicted"/>
<dbReference type="KEGG" id="msil:METEAL_32380"/>
<keyword evidence="2" id="KW-0732">Signal</keyword>
<dbReference type="AlphaFoldDB" id="A0AA48GMI9"/>
<name>A0AA48GMI9_9BACT</name>
<evidence type="ECO:0000313" key="3">
    <source>
        <dbReference type="EMBL" id="BDU74064.1"/>
    </source>
</evidence>
<feature type="region of interest" description="Disordered" evidence="1">
    <location>
        <begin position="116"/>
        <end position="139"/>
    </location>
</feature>
<feature type="chain" id="PRO_5041394201" evidence="2">
    <location>
        <begin position="23"/>
        <end position="139"/>
    </location>
</feature>
<reference evidence="4" key="1">
    <citation type="journal article" date="2023" name="Int. J. Syst. Evol. Microbiol.">
        <title>Mesoterricola silvestris gen. nov., sp. nov., Mesoterricola sediminis sp. nov., Geothrix oryzae sp. nov., Geothrix edaphica sp. nov., Geothrix rubra sp. nov., and Geothrix limicola sp. nov., six novel members of Acidobacteriota isolated from soils.</title>
        <authorList>
            <person name="Itoh H."/>
            <person name="Sugisawa Y."/>
            <person name="Mise K."/>
            <person name="Xu Z."/>
            <person name="Kuniyasu M."/>
            <person name="Ushijima N."/>
            <person name="Kawano K."/>
            <person name="Kobayashi E."/>
            <person name="Shiratori Y."/>
            <person name="Masuda Y."/>
            <person name="Senoo K."/>
        </authorList>
    </citation>
    <scope>NUCLEOTIDE SEQUENCE [LARGE SCALE GENOMIC DNA]</scope>
    <source>
        <strain evidence="4">W79</strain>
    </source>
</reference>
<gene>
    <name evidence="3" type="ORF">METEAL_32380</name>
</gene>
<keyword evidence="4" id="KW-1185">Reference proteome</keyword>
<evidence type="ECO:0000256" key="2">
    <source>
        <dbReference type="SAM" id="SignalP"/>
    </source>
</evidence>
<feature type="signal peptide" evidence="2">
    <location>
        <begin position="1"/>
        <end position="22"/>
    </location>
</feature>
<dbReference type="EMBL" id="AP027080">
    <property type="protein sequence ID" value="BDU74064.1"/>
    <property type="molecule type" value="Genomic_DNA"/>
</dbReference>
<evidence type="ECO:0000256" key="1">
    <source>
        <dbReference type="SAM" id="MobiDB-lite"/>
    </source>
</evidence>